<dbReference type="PANTHER" id="PTHR38436:SF1">
    <property type="entry name" value="ESTER CYCLASE"/>
    <property type="match status" value="1"/>
</dbReference>
<dbReference type="GO" id="GO:0030638">
    <property type="term" value="P:polyketide metabolic process"/>
    <property type="evidence" value="ECO:0007669"/>
    <property type="project" value="InterPro"/>
</dbReference>
<dbReference type="InterPro" id="IPR009959">
    <property type="entry name" value="Cyclase_SnoaL-like"/>
</dbReference>
<gene>
    <name evidence="1" type="ORF">D7V93_15230</name>
</gene>
<dbReference type="Proteomes" id="UP000272888">
    <property type="component" value="Unassembled WGS sequence"/>
</dbReference>
<dbReference type="AlphaFoldDB" id="A0A3A8PS59"/>
<evidence type="ECO:0008006" key="3">
    <source>
        <dbReference type="Google" id="ProtNLM"/>
    </source>
</evidence>
<accession>A0A3A8PS59</accession>
<dbReference type="EMBL" id="RAWB01000137">
    <property type="protein sequence ID" value="RKH59297.1"/>
    <property type="molecule type" value="Genomic_DNA"/>
</dbReference>
<keyword evidence="2" id="KW-1185">Reference proteome</keyword>
<comment type="caution">
    <text evidence="1">The sequence shown here is derived from an EMBL/GenBank/DDBJ whole genome shotgun (WGS) entry which is preliminary data.</text>
</comment>
<dbReference type="InterPro" id="IPR032710">
    <property type="entry name" value="NTF2-like_dom_sf"/>
</dbReference>
<reference evidence="2" key="1">
    <citation type="submission" date="2018-09" db="EMBL/GenBank/DDBJ databases">
        <authorList>
            <person name="Livingstone P.G."/>
            <person name="Whitworth D.E."/>
        </authorList>
    </citation>
    <scope>NUCLEOTIDE SEQUENCE [LARGE SCALE GENOMIC DNA]</scope>
    <source>
        <strain evidence="2">CA051B</strain>
    </source>
</reference>
<dbReference type="SUPFAM" id="SSF54427">
    <property type="entry name" value="NTF2-like"/>
    <property type="match status" value="2"/>
</dbReference>
<name>A0A3A8PS59_9BACT</name>
<sequence length="302" mass="32810">MGNEQNKAILRRWLDEGWCKGNVDVADELISTDFTVHGAGGQAIQSGRQGVKDLVLEWRRGFPDGQMRVLDELGEGDLVGVRLLWTGTHLGPFYGVPPSGRRVTCVSLGIDRIQDGRISEGWGELDMLGLMQRINGVPGAASRARPDRGLEEPTQTWATLSSASANKALVRRVLQSIEDGDLDAIREACDVDSYVEHVPGQGTLLLDEALRADSLLRASLPDLTFTLDEGRMVAEGDRVLVRGTFSGTHTGAPLLDAPPSGKELLWGGIDIFRVSAGRLTERWRCSDTLRLMQQAGAAVLKT</sequence>
<dbReference type="Pfam" id="PF07366">
    <property type="entry name" value="SnoaL"/>
    <property type="match status" value="2"/>
</dbReference>
<protein>
    <recommendedName>
        <fullName evidence="3">Ester cyclase</fullName>
    </recommendedName>
</protein>
<evidence type="ECO:0000313" key="1">
    <source>
        <dbReference type="EMBL" id="RKH59297.1"/>
    </source>
</evidence>
<dbReference type="RefSeq" id="WP_120644108.1">
    <property type="nucleotide sequence ID" value="NZ_RAWB01000137.1"/>
</dbReference>
<proteinExistence type="predicted"/>
<organism evidence="1 2">
    <name type="scientific">Corallococcus llansteffanensis</name>
    <dbReference type="NCBI Taxonomy" id="2316731"/>
    <lineage>
        <taxon>Bacteria</taxon>
        <taxon>Pseudomonadati</taxon>
        <taxon>Myxococcota</taxon>
        <taxon>Myxococcia</taxon>
        <taxon>Myxococcales</taxon>
        <taxon>Cystobacterineae</taxon>
        <taxon>Myxococcaceae</taxon>
        <taxon>Corallococcus</taxon>
    </lineage>
</organism>
<dbReference type="PANTHER" id="PTHR38436">
    <property type="entry name" value="POLYKETIDE CYCLASE SNOAL-LIKE DOMAIN"/>
    <property type="match status" value="1"/>
</dbReference>
<dbReference type="Gene3D" id="3.10.450.50">
    <property type="match status" value="2"/>
</dbReference>
<evidence type="ECO:0000313" key="2">
    <source>
        <dbReference type="Proteomes" id="UP000272888"/>
    </source>
</evidence>